<dbReference type="EMBL" id="MU802785">
    <property type="protein sequence ID" value="KAJ3978717.1"/>
    <property type="molecule type" value="Genomic_DNA"/>
</dbReference>
<protein>
    <submittedName>
        <fullName evidence="1">Uncharacterized protein</fullName>
    </submittedName>
</protein>
<dbReference type="AlphaFoldDB" id="A0AA38UP62"/>
<evidence type="ECO:0000313" key="1">
    <source>
        <dbReference type="EMBL" id="KAJ3978717.1"/>
    </source>
</evidence>
<name>A0AA38UP62_9AGAR</name>
<proteinExistence type="predicted"/>
<reference evidence="1" key="1">
    <citation type="submission" date="2022-08" db="EMBL/GenBank/DDBJ databases">
        <authorList>
            <consortium name="DOE Joint Genome Institute"/>
            <person name="Min B."/>
            <person name="Riley R."/>
            <person name="Sierra-Patev S."/>
            <person name="Naranjo-Ortiz M."/>
            <person name="Looney B."/>
            <person name="Konkel Z."/>
            <person name="Slot J.C."/>
            <person name="Sakamoto Y."/>
            <person name="Steenwyk J.L."/>
            <person name="Rokas A."/>
            <person name="Carro J."/>
            <person name="Camarero S."/>
            <person name="Ferreira P."/>
            <person name="Molpeceres G."/>
            <person name="Ruiz-Duenas F.J."/>
            <person name="Serrano A."/>
            <person name="Henrissat B."/>
            <person name="Drula E."/>
            <person name="Hughes K.W."/>
            <person name="Mata J.L."/>
            <person name="Ishikawa N.K."/>
            <person name="Vargas-Isla R."/>
            <person name="Ushijima S."/>
            <person name="Smith C.A."/>
            <person name="Ahrendt S."/>
            <person name="Andreopoulos W."/>
            <person name="He G."/>
            <person name="Labutti K."/>
            <person name="Lipzen A."/>
            <person name="Ng V."/>
            <person name="Sandor L."/>
            <person name="Barry K."/>
            <person name="Martinez A.T."/>
            <person name="Xiao Y."/>
            <person name="Gibbons J.G."/>
            <person name="Terashima K."/>
            <person name="Hibbett D.S."/>
            <person name="Grigoriev I.V."/>
        </authorList>
    </citation>
    <scope>NUCLEOTIDE SEQUENCE</scope>
    <source>
        <strain evidence="1">TFB7829</strain>
    </source>
</reference>
<evidence type="ECO:0000313" key="2">
    <source>
        <dbReference type="Proteomes" id="UP001163850"/>
    </source>
</evidence>
<organism evidence="1 2">
    <name type="scientific">Lentinula detonsa</name>
    <dbReference type="NCBI Taxonomy" id="2804962"/>
    <lineage>
        <taxon>Eukaryota</taxon>
        <taxon>Fungi</taxon>
        <taxon>Dikarya</taxon>
        <taxon>Basidiomycota</taxon>
        <taxon>Agaricomycotina</taxon>
        <taxon>Agaricomycetes</taxon>
        <taxon>Agaricomycetidae</taxon>
        <taxon>Agaricales</taxon>
        <taxon>Marasmiineae</taxon>
        <taxon>Omphalotaceae</taxon>
        <taxon>Lentinula</taxon>
    </lineage>
</organism>
<dbReference type="Proteomes" id="UP001163850">
    <property type="component" value="Unassembled WGS sequence"/>
</dbReference>
<comment type="caution">
    <text evidence="1">The sequence shown here is derived from an EMBL/GenBank/DDBJ whole genome shotgun (WGS) entry which is preliminary data.</text>
</comment>
<sequence length="159" mass="17182">MSACQTNDGDGCGQFFGNKPTEGICAKCRKLASLQEGSAEHNAWKEYAQCKKCGVAWKNFQGGTCGTCAQKTSFGSNDETVTVERRAELAREATRKAHLIAVDARLNKEPSPLHNTAALDTAKANTATFTADKDSVSDSIAFIRCSQASRKPRWSSQTK</sequence>
<accession>A0AA38UP62</accession>
<gene>
    <name evidence="1" type="ORF">F5890DRAFT_1559808</name>
</gene>